<feature type="domain" description="Methyltransferase FkbM" evidence="1">
    <location>
        <begin position="6"/>
        <end position="159"/>
    </location>
</feature>
<dbReference type="NCBIfam" id="TIGR01444">
    <property type="entry name" value="fkbM_fam"/>
    <property type="match status" value="1"/>
</dbReference>
<dbReference type="Pfam" id="PF05050">
    <property type="entry name" value="Methyltransf_21"/>
    <property type="match status" value="1"/>
</dbReference>
<evidence type="ECO:0000259" key="1">
    <source>
        <dbReference type="Pfam" id="PF05050"/>
    </source>
</evidence>
<accession>A0A1F8C2W8</accession>
<organism evidence="2 3">
    <name type="scientific">Candidatus Woesebacteria bacterium RIFCSPLOWO2_01_FULL_44_14</name>
    <dbReference type="NCBI Taxonomy" id="1802525"/>
    <lineage>
        <taxon>Bacteria</taxon>
        <taxon>Candidatus Woeseibacteriota</taxon>
    </lineage>
</organism>
<evidence type="ECO:0000313" key="3">
    <source>
        <dbReference type="Proteomes" id="UP000178429"/>
    </source>
</evidence>
<dbReference type="AlphaFoldDB" id="A0A1F8C2W8"/>
<dbReference type="InterPro" id="IPR006342">
    <property type="entry name" value="FkbM_mtfrase"/>
</dbReference>
<protein>
    <recommendedName>
        <fullName evidence="1">Methyltransferase FkbM domain-containing protein</fullName>
    </recommendedName>
</protein>
<comment type="caution">
    <text evidence="2">The sequence shown here is derived from an EMBL/GenBank/DDBJ whole genome shotgun (WGS) entry which is preliminary data.</text>
</comment>
<name>A0A1F8C2W8_9BACT</name>
<proteinExistence type="predicted"/>
<dbReference type="PANTHER" id="PTHR34203">
    <property type="entry name" value="METHYLTRANSFERASE, FKBM FAMILY PROTEIN"/>
    <property type="match status" value="1"/>
</dbReference>
<evidence type="ECO:0000313" key="2">
    <source>
        <dbReference type="EMBL" id="OGM70622.1"/>
    </source>
</evidence>
<sequence>MKIIFDVGANDGSSTIDFAKASTNNIVYAFEPNPELCNLIREKTAHLPNYILTPKAVSDFNGIAKFNVTPRHGQVCSSLFDYTDNINTIWGRIAHRFEVTKTINVMVTTMERFIEEQNIPIVDYLHCDAQGADLKILKSFSKYLSLLQSGVVETSRLPETSTYKVDNTFDSLKKFLMGNNFEITDVDRSDRREWNVYFKKND</sequence>
<dbReference type="SUPFAM" id="SSF53335">
    <property type="entry name" value="S-adenosyl-L-methionine-dependent methyltransferases"/>
    <property type="match status" value="1"/>
</dbReference>
<dbReference type="InterPro" id="IPR052514">
    <property type="entry name" value="SAM-dependent_MTase"/>
</dbReference>
<dbReference type="InterPro" id="IPR029063">
    <property type="entry name" value="SAM-dependent_MTases_sf"/>
</dbReference>
<dbReference type="Gene3D" id="3.40.50.150">
    <property type="entry name" value="Vaccinia Virus protein VP39"/>
    <property type="match status" value="1"/>
</dbReference>
<dbReference type="PANTHER" id="PTHR34203:SF15">
    <property type="entry name" value="SLL1173 PROTEIN"/>
    <property type="match status" value="1"/>
</dbReference>
<gene>
    <name evidence="2" type="ORF">A2975_00205</name>
</gene>
<dbReference type="EMBL" id="MGHL01000003">
    <property type="protein sequence ID" value="OGM70622.1"/>
    <property type="molecule type" value="Genomic_DNA"/>
</dbReference>
<dbReference type="STRING" id="1802525.A2975_00205"/>
<reference evidence="2 3" key="1">
    <citation type="journal article" date="2016" name="Nat. Commun.">
        <title>Thousands of microbial genomes shed light on interconnected biogeochemical processes in an aquifer system.</title>
        <authorList>
            <person name="Anantharaman K."/>
            <person name="Brown C.T."/>
            <person name="Hug L.A."/>
            <person name="Sharon I."/>
            <person name="Castelle C.J."/>
            <person name="Probst A.J."/>
            <person name="Thomas B.C."/>
            <person name="Singh A."/>
            <person name="Wilkins M.J."/>
            <person name="Karaoz U."/>
            <person name="Brodie E.L."/>
            <person name="Williams K.H."/>
            <person name="Hubbard S.S."/>
            <person name="Banfield J.F."/>
        </authorList>
    </citation>
    <scope>NUCLEOTIDE SEQUENCE [LARGE SCALE GENOMIC DNA]</scope>
</reference>
<dbReference type="Proteomes" id="UP000178429">
    <property type="component" value="Unassembled WGS sequence"/>
</dbReference>